<dbReference type="AlphaFoldDB" id="E0XT87"/>
<reference evidence="1" key="1">
    <citation type="journal article" date="2011" name="Environ. Microbiol.">
        <title>Time-series analyses of Monterey Bay coastal microbial picoplankton using a 'genome proxy' microarray.</title>
        <authorList>
            <person name="Rich V.I."/>
            <person name="Pham V.D."/>
            <person name="Eppley J."/>
            <person name="Shi Y."/>
            <person name="DeLong E.F."/>
        </authorList>
    </citation>
    <scope>NUCLEOTIDE SEQUENCE</scope>
</reference>
<dbReference type="EMBL" id="GU474870">
    <property type="protein sequence ID" value="ADI17628.1"/>
    <property type="molecule type" value="Genomic_DNA"/>
</dbReference>
<organism evidence="1">
    <name type="scientific">uncultured alpha proteobacterium HF0130_20P23</name>
    <dbReference type="NCBI Taxonomy" id="710809"/>
    <lineage>
        <taxon>Bacteria</taxon>
        <taxon>Pseudomonadati</taxon>
        <taxon>Pseudomonadota</taxon>
        <taxon>Alphaproteobacteria</taxon>
        <taxon>environmental samples</taxon>
    </lineage>
</organism>
<protein>
    <submittedName>
        <fullName evidence="1">Uncharacterized protein</fullName>
    </submittedName>
</protein>
<evidence type="ECO:0000313" key="1">
    <source>
        <dbReference type="EMBL" id="ADI17628.1"/>
    </source>
</evidence>
<proteinExistence type="predicted"/>
<sequence>MITNVIILFYSDNYYKGCLVNAGQPFLYVVTTSKFDHNSLKNDMMFFHKFR</sequence>
<name>E0XT87_9PROT</name>
<accession>E0XT87</accession>